<dbReference type="GO" id="GO:0005840">
    <property type="term" value="C:ribosome"/>
    <property type="evidence" value="ECO:0007669"/>
    <property type="project" value="UniProtKB-KW"/>
</dbReference>
<dbReference type="GO" id="GO:1990904">
    <property type="term" value="C:ribonucleoprotein complex"/>
    <property type="evidence" value="ECO:0007669"/>
    <property type="project" value="UniProtKB-KW"/>
</dbReference>
<feature type="region of interest" description="Disordered" evidence="7">
    <location>
        <begin position="84"/>
        <end position="111"/>
    </location>
</feature>
<keyword evidence="5" id="KW-0687">Ribonucleoprotein</keyword>
<dbReference type="Proteomes" id="UP000800200">
    <property type="component" value="Unassembled WGS sequence"/>
</dbReference>
<evidence type="ECO:0000256" key="3">
    <source>
        <dbReference type="ARBA" id="ARBA00022980"/>
    </source>
</evidence>
<accession>A0A6A6EFZ5</accession>
<dbReference type="Pfam" id="PF10501">
    <property type="entry name" value="Ribosomal_L50"/>
    <property type="match status" value="1"/>
</dbReference>
<dbReference type="InterPro" id="IPR018305">
    <property type="entry name" value="Ribosomal_m50"/>
</dbReference>
<proteinExistence type="inferred from homology"/>
<evidence type="ECO:0000256" key="7">
    <source>
        <dbReference type="SAM" id="MobiDB-lite"/>
    </source>
</evidence>
<dbReference type="EMBL" id="ML994617">
    <property type="protein sequence ID" value="KAF2190977.1"/>
    <property type="molecule type" value="Genomic_DNA"/>
</dbReference>
<evidence type="ECO:0000256" key="1">
    <source>
        <dbReference type="ARBA" id="ARBA00004173"/>
    </source>
</evidence>
<keyword evidence="3" id="KW-0689">Ribosomal protein</keyword>
<gene>
    <name evidence="8" type="ORF">K469DRAFT_746439</name>
</gene>
<evidence type="ECO:0000256" key="2">
    <source>
        <dbReference type="ARBA" id="ARBA00008860"/>
    </source>
</evidence>
<organism evidence="8 9">
    <name type="scientific">Zopfia rhizophila CBS 207.26</name>
    <dbReference type="NCBI Taxonomy" id="1314779"/>
    <lineage>
        <taxon>Eukaryota</taxon>
        <taxon>Fungi</taxon>
        <taxon>Dikarya</taxon>
        <taxon>Ascomycota</taxon>
        <taxon>Pezizomycotina</taxon>
        <taxon>Dothideomycetes</taxon>
        <taxon>Dothideomycetes incertae sedis</taxon>
        <taxon>Zopfiaceae</taxon>
        <taxon>Zopfia</taxon>
    </lineage>
</organism>
<dbReference type="OrthoDB" id="6220758at2759"/>
<dbReference type="GO" id="GO:0005739">
    <property type="term" value="C:mitochondrion"/>
    <property type="evidence" value="ECO:0007669"/>
    <property type="project" value="UniProtKB-SubCell"/>
</dbReference>
<evidence type="ECO:0000256" key="6">
    <source>
        <dbReference type="ARBA" id="ARBA00035183"/>
    </source>
</evidence>
<keyword evidence="4" id="KW-0496">Mitochondrion</keyword>
<feature type="region of interest" description="Disordered" evidence="7">
    <location>
        <begin position="294"/>
        <end position="360"/>
    </location>
</feature>
<comment type="similarity">
    <text evidence="2">Belongs to the mitochondrion-specific ribosomal protein mL50 family.</text>
</comment>
<protein>
    <recommendedName>
        <fullName evidence="6">Large ribosomal subunit protein mL50</fullName>
    </recommendedName>
</protein>
<evidence type="ECO:0000256" key="4">
    <source>
        <dbReference type="ARBA" id="ARBA00023128"/>
    </source>
</evidence>
<name>A0A6A6EFZ5_9PEZI</name>
<sequence length="516" mass="59230">MRRIPRPQRPINNVASSSLRLQPRISPSPYWTSLPRTSHLPATCAACFSNSPHRLGFLDGKQDKRKHQAFVRRWQKRLLGESEPVGAHVDPYDPTSPVRISPEEQGEEQEELEKYQYEEGDHKEADTWDGLERVGGEKWIQQYNEWKMGEKALWRPEFSYAPAEKITNSQELRAAFHRALVEVFTLRHAGKDMGLAAASNRESGPEQIWISDIKLRASPDRGIELVYPHPLAMQDLLEWLIPDPNRPAELEGAIEFIEEIAPEQLEEMTEYSPGEKDYREGKDRMATRTIDDISAQTKQSGLPVKQDKKPFDFMSNRPVPRSKPDEPTQQVDEVAQKMESTVVEEELESPSESAKLESSAQATESAIAVARQAIREEVTARAGTSYIVREPDTDEPKYRHIPLTDLDIKFALIKRLTQLTGLRISDPHINDIRTLGDLYGHLNQAAKPKPKKLMQIIQEESKRNKRKKGMEELMRLPNVRLSDRRVTPVDRDREVGRWKVMEYALRERGLPVTEKE</sequence>
<feature type="compositionally biased region" description="Low complexity" evidence="7">
    <location>
        <begin position="350"/>
        <end position="360"/>
    </location>
</feature>
<comment type="subcellular location">
    <subcellularLocation>
        <location evidence="1">Mitochondrion</location>
    </subcellularLocation>
</comment>
<evidence type="ECO:0000313" key="9">
    <source>
        <dbReference type="Proteomes" id="UP000800200"/>
    </source>
</evidence>
<evidence type="ECO:0000313" key="8">
    <source>
        <dbReference type="EMBL" id="KAF2190977.1"/>
    </source>
</evidence>
<evidence type="ECO:0000256" key="5">
    <source>
        <dbReference type="ARBA" id="ARBA00023274"/>
    </source>
</evidence>
<keyword evidence="9" id="KW-1185">Reference proteome</keyword>
<dbReference type="AlphaFoldDB" id="A0A6A6EFZ5"/>
<reference evidence="8" key="1">
    <citation type="journal article" date="2020" name="Stud. Mycol.">
        <title>101 Dothideomycetes genomes: a test case for predicting lifestyles and emergence of pathogens.</title>
        <authorList>
            <person name="Haridas S."/>
            <person name="Albert R."/>
            <person name="Binder M."/>
            <person name="Bloem J."/>
            <person name="Labutti K."/>
            <person name="Salamov A."/>
            <person name="Andreopoulos B."/>
            <person name="Baker S."/>
            <person name="Barry K."/>
            <person name="Bills G."/>
            <person name="Bluhm B."/>
            <person name="Cannon C."/>
            <person name="Castanera R."/>
            <person name="Culley D."/>
            <person name="Daum C."/>
            <person name="Ezra D."/>
            <person name="Gonzalez J."/>
            <person name="Henrissat B."/>
            <person name="Kuo A."/>
            <person name="Liang C."/>
            <person name="Lipzen A."/>
            <person name="Lutzoni F."/>
            <person name="Magnuson J."/>
            <person name="Mondo S."/>
            <person name="Nolan M."/>
            <person name="Ohm R."/>
            <person name="Pangilinan J."/>
            <person name="Park H.-J."/>
            <person name="Ramirez L."/>
            <person name="Alfaro M."/>
            <person name="Sun H."/>
            <person name="Tritt A."/>
            <person name="Yoshinaga Y."/>
            <person name="Zwiers L.-H."/>
            <person name="Turgeon B."/>
            <person name="Goodwin S."/>
            <person name="Spatafora J."/>
            <person name="Crous P."/>
            <person name="Grigoriev I."/>
        </authorList>
    </citation>
    <scope>NUCLEOTIDE SEQUENCE</scope>
    <source>
        <strain evidence="8">CBS 207.26</strain>
    </source>
</reference>